<dbReference type="EMBL" id="LAZR01051107">
    <property type="protein sequence ID" value="KKK85873.1"/>
    <property type="molecule type" value="Genomic_DNA"/>
</dbReference>
<feature type="non-terminal residue" evidence="1">
    <location>
        <position position="417"/>
    </location>
</feature>
<reference evidence="1" key="1">
    <citation type="journal article" date="2015" name="Nature">
        <title>Complex archaea that bridge the gap between prokaryotes and eukaryotes.</title>
        <authorList>
            <person name="Spang A."/>
            <person name="Saw J.H."/>
            <person name="Jorgensen S.L."/>
            <person name="Zaremba-Niedzwiedzka K."/>
            <person name="Martijn J."/>
            <person name="Lind A.E."/>
            <person name="van Eijk R."/>
            <person name="Schleper C."/>
            <person name="Guy L."/>
            <person name="Ettema T.J."/>
        </authorList>
    </citation>
    <scope>NUCLEOTIDE SEQUENCE</scope>
</reference>
<feature type="non-terminal residue" evidence="1">
    <location>
        <position position="1"/>
    </location>
</feature>
<organism evidence="1">
    <name type="scientific">marine sediment metagenome</name>
    <dbReference type="NCBI Taxonomy" id="412755"/>
    <lineage>
        <taxon>unclassified sequences</taxon>
        <taxon>metagenomes</taxon>
        <taxon>ecological metagenomes</taxon>
    </lineage>
</organism>
<evidence type="ECO:0000313" key="1">
    <source>
        <dbReference type="EMBL" id="KKK85873.1"/>
    </source>
</evidence>
<proteinExistence type="predicted"/>
<comment type="caution">
    <text evidence="1">The sequence shown here is derived from an EMBL/GenBank/DDBJ whole genome shotgun (WGS) entry which is preliminary data.</text>
</comment>
<name>A0A0F8YWV7_9ZZZZ</name>
<dbReference type="AlphaFoldDB" id="A0A0F8YWV7"/>
<gene>
    <name evidence="1" type="ORF">LCGC14_2768890</name>
</gene>
<accession>A0A0F8YWV7</accession>
<protein>
    <submittedName>
        <fullName evidence="1">Uncharacterized protein</fullName>
    </submittedName>
</protein>
<sequence length="417" mass="43582">INGANLYALGGASLLLPNADSFTGGILTIDGPGSLDAPLLAAIDNSRFTLSGGAQFRSAATSYSATGLLGNHTLFSASGPGTLLNLSSFESINDTHYTRYYANVHWIRATAGGAIDLSGVTSITSPTEGGDRTDFIVESGGHIDLAALDFLDTRGGPFRFYINTPSFTLPSLTTAESTTFYMRPGSLLDLPLLDSWNGGSMSVPTGGTFQLPELLGVSGVTVSIGQGGTLDVPKLTSFVGSLLYLGANQTLGAPQFENIDNSRFYLTGGVNFSVAATSYSATGLVGNYTPFSAEGSGTLLDLSTLQSINDYYYARYNTNVHTIRAASGGQIDLSGVTSITNPQETADRLDFVVESGGQIDITALETTEASSGAVRFAINDSEFALPKLTLGENLTFAMQIGATVDLPLLQTWDRGSI</sequence>